<name>A0AA37T7J9_9GAMM</name>
<reference evidence="6 7" key="1">
    <citation type="journal article" date="2014" name="Int. J. Syst. Evol. Microbiol.">
        <title>Complete genome sequence of Corynebacterium casei LMG S-19264T (=DSM 44701T), isolated from a smear-ripened cheese.</title>
        <authorList>
            <consortium name="US DOE Joint Genome Institute (JGI-PGF)"/>
            <person name="Walter F."/>
            <person name="Albersmeier A."/>
            <person name="Kalinowski J."/>
            <person name="Ruckert C."/>
        </authorList>
    </citation>
    <scope>NUCLEOTIDE SEQUENCE [LARGE SCALE GENOMIC DNA]</scope>
    <source>
        <strain evidence="6 7">NBRC 110095</strain>
    </source>
</reference>
<dbReference type="SUPFAM" id="SSF50891">
    <property type="entry name" value="Cyclophilin-like"/>
    <property type="match status" value="1"/>
</dbReference>
<dbReference type="Pfam" id="PF00160">
    <property type="entry name" value="Pro_isomerase"/>
    <property type="match status" value="1"/>
</dbReference>
<sequence>MKRPLNVKAALSTITALLIFCFISSSAFSQQVAMRTDLGNIVIELYPKKAPVTVSNFLKYVDSGFYNGTIFHRVIPGFVVQGGGLRFDFGRKETRDPIINESNNGLLNLRGTLSMARFSDPNSATSQFFINLKHNTHLDPNQYNPGYTVFARVVSGMEIVEKIVAEPRGLYRKHPDAPNAPVRILAAKRVSTQNDSTTKKPN</sequence>
<dbReference type="InterPro" id="IPR044665">
    <property type="entry name" value="E_coli_cyclophilin_A-like"/>
</dbReference>
<dbReference type="PANTHER" id="PTHR43246">
    <property type="entry name" value="PEPTIDYL-PROLYL CIS-TRANS ISOMERASE CYP38, CHLOROPLASTIC"/>
    <property type="match status" value="1"/>
</dbReference>
<comment type="catalytic activity">
    <reaction evidence="4">
        <text>[protein]-peptidylproline (omega=180) = [protein]-peptidylproline (omega=0)</text>
        <dbReference type="Rhea" id="RHEA:16237"/>
        <dbReference type="Rhea" id="RHEA-COMP:10747"/>
        <dbReference type="Rhea" id="RHEA-COMP:10748"/>
        <dbReference type="ChEBI" id="CHEBI:83833"/>
        <dbReference type="ChEBI" id="CHEBI:83834"/>
        <dbReference type="EC" id="5.2.1.8"/>
    </reaction>
</comment>
<keyword evidence="7" id="KW-1185">Reference proteome</keyword>
<evidence type="ECO:0000256" key="3">
    <source>
        <dbReference type="ARBA" id="ARBA00023235"/>
    </source>
</evidence>
<keyword evidence="4" id="KW-0732">Signal</keyword>
<keyword evidence="3 4" id="KW-0413">Isomerase</keyword>
<dbReference type="GO" id="GO:0003755">
    <property type="term" value="F:peptidyl-prolyl cis-trans isomerase activity"/>
    <property type="evidence" value="ECO:0007669"/>
    <property type="project" value="UniProtKB-UniRule"/>
</dbReference>
<dbReference type="InterPro" id="IPR029000">
    <property type="entry name" value="Cyclophilin-like_dom_sf"/>
</dbReference>
<dbReference type="GO" id="GO:0006457">
    <property type="term" value="P:protein folding"/>
    <property type="evidence" value="ECO:0007669"/>
    <property type="project" value="InterPro"/>
</dbReference>
<evidence type="ECO:0000313" key="6">
    <source>
        <dbReference type="EMBL" id="GLS26117.1"/>
    </source>
</evidence>
<dbReference type="EMBL" id="BSPD01000039">
    <property type="protein sequence ID" value="GLS26117.1"/>
    <property type="molecule type" value="Genomic_DNA"/>
</dbReference>
<dbReference type="InterPro" id="IPR020892">
    <property type="entry name" value="Cyclophilin-type_PPIase_CS"/>
</dbReference>
<dbReference type="PRINTS" id="PR00153">
    <property type="entry name" value="CSAPPISMRASE"/>
</dbReference>
<keyword evidence="2 4" id="KW-0697">Rotamase</keyword>
<evidence type="ECO:0000313" key="7">
    <source>
        <dbReference type="Proteomes" id="UP001156870"/>
    </source>
</evidence>
<proteinExistence type="inferred from homology"/>
<accession>A0AA37T7J9</accession>
<feature type="chain" id="PRO_5041481860" description="Peptidyl-prolyl cis-trans isomerase" evidence="4">
    <location>
        <begin position="30"/>
        <end position="202"/>
    </location>
</feature>
<comment type="caution">
    <text evidence="6">The sequence shown here is derived from an EMBL/GenBank/DDBJ whole genome shotgun (WGS) entry which is preliminary data.</text>
</comment>
<comment type="function">
    <text evidence="4">PPIases accelerate the folding of proteins. It catalyzes the cis-trans isomerization of proline imidic peptide bonds in oligopeptides.</text>
</comment>
<evidence type="ECO:0000259" key="5">
    <source>
        <dbReference type="PROSITE" id="PS50072"/>
    </source>
</evidence>
<organism evidence="6 7">
    <name type="scientific">Marinibactrum halimedae</name>
    <dbReference type="NCBI Taxonomy" id="1444977"/>
    <lineage>
        <taxon>Bacteria</taxon>
        <taxon>Pseudomonadati</taxon>
        <taxon>Pseudomonadota</taxon>
        <taxon>Gammaproteobacteria</taxon>
        <taxon>Cellvibrionales</taxon>
        <taxon>Cellvibrionaceae</taxon>
        <taxon>Marinibactrum</taxon>
    </lineage>
</organism>
<dbReference type="AlphaFoldDB" id="A0AA37T7J9"/>
<dbReference type="Proteomes" id="UP001156870">
    <property type="component" value="Unassembled WGS sequence"/>
</dbReference>
<dbReference type="PROSITE" id="PS00170">
    <property type="entry name" value="CSA_PPIASE_1"/>
    <property type="match status" value="1"/>
</dbReference>
<dbReference type="InterPro" id="IPR002130">
    <property type="entry name" value="Cyclophilin-type_PPIase_dom"/>
</dbReference>
<dbReference type="RefSeq" id="WP_232593017.1">
    <property type="nucleotide sequence ID" value="NZ_BSPD01000039.1"/>
</dbReference>
<gene>
    <name evidence="6" type="primary">ppiA</name>
    <name evidence="6" type="ORF">GCM10007877_18320</name>
</gene>
<evidence type="ECO:0000256" key="1">
    <source>
        <dbReference type="ARBA" id="ARBA00007365"/>
    </source>
</evidence>
<dbReference type="PROSITE" id="PS50072">
    <property type="entry name" value="CSA_PPIASE_2"/>
    <property type="match status" value="1"/>
</dbReference>
<dbReference type="EC" id="5.2.1.8" evidence="4"/>
<protein>
    <recommendedName>
        <fullName evidence="4">Peptidyl-prolyl cis-trans isomerase</fullName>
        <shortName evidence="4">PPIase</shortName>
        <ecNumber evidence="4">5.2.1.8</ecNumber>
    </recommendedName>
</protein>
<dbReference type="Gene3D" id="2.40.100.10">
    <property type="entry name" value="Cyclophilin-like"/>
    <property type="match status" value="1"/>
</dbReference>
<comment type="similarity">
    <text evidence="1 4">Belongs to the cyclophilin-type PPIase family.</text>
</comment>
<feature type="domain" description="PPIase cyclophilin-type" evidence="5">
    <location>
        <begin position="28"/>
        <end position="189"/>
    </location>
</feature>
<feature type="signal peptide" evidence="4">
    <location>
        <begin position="1"/>
        <end position="29"/>
    </location>
</feature>
<evidence type="ECO:0000256" key="4">
    <source>
        <dbReference type="RuleBase" id="RU363019"/>
    </source>
</evidence>
<evidence type="ECO:0000256" key="2">
    <source>
        <dbReference type="ARBA" id="ARBA00023110"/>
    </source>
</evidence>